<dbReference type="InterPro" id="IPR050490">
    <property type="entry name" value="Bact_solute-bd_prot1"/>
</dbReference>
<protein>
    <submittedName>
        <fullName evidence="4">Carbohydrate ABC transporter substrate-binding protein, CUT1 family</fullName>
    </submittedName>
</protein>
<dbReference type="Proteomes" id="UP000199585">
    <property type="component" value="Unassembled WGS sequence"/>
</dbReference>
<dbReference type="InterPro" id="IPR006059">
    <property type="entry name" value="SBP"/>
</dbReference>
<proteinExistence type="inferred from homology"/>
<dbReference type="RefSeq" id="WP_089904846.1">
    <property type="nucleotide sequence ID" value="NZ_FOCI01000022.1"/>
</dbReference>
<dbReference type="GO" id="GO:0042597">
    <property type="term" value="C:periplasmic space"/>
    <property type="evidence" value="ECO:0007669"/>
    <property type="project" value="UniProtKB-SubCell"/>
</dbReference>
<gene>
    <name evidence="4" type="ORF">SAMN04488003_1228</name>
</gene>
<comment type="subcellular location">
    <subcellularLocation>
        <location evidence="1">Periplasm</location>
    </subcellularLocation>
</comment>
<comment type="similarity">
    <text evidence="2">Belongs to the bacterial solute-binding protein 1 family.</text>
</comment>
<sequence length="425" mass="45497">MTRTMTSLAALVAASLGSAAWAQDPTEIRMMWYSDGIEGEVMQDLVTRFEEQNPDIDIVFDNVAYQVIQEQLPIQLASGQGPDIARVTNLKEQAEHWLDLRPLVADAAYWDTNFGDRFDWMRDTGSDAIPGFLTQLTLTGGYANATLFEQAGVALPGADATWDDWIAASQQVMESQQLPAAFAIDRSGHRISGPAASYGANYIGADGAPAAIDDGTMAFAGKLVDWTTQGLMLPEVWVSAAGTTYRAAADDFINAQIPFYYSGSWQVANLSSKIGDAFDWVATGSPCGDAGCSGLAGGAALVAVKYTQHPEEVARVMDFLASEEIVREFSERTLFLPAHAGVVAAGGLEFQSEDPNVPTALDTFVTASTQTVPTADALPAWIYANAYYGALVTRISQVMAGELSLDEARTLMDQDIADQVAAAQQ</sequence>
<organism evidence="4 5">
    <name type="scientific">Loktanella fryxellensis</name>
    <dbReference type="NCBI Taxonomy" id="245187"/>
    <lineage>
        <taxon>Bacteria</taxon>
        <taxon>Pseudomonadati</taxon>
        <taxon>Pseudomonadota</taxon>
        <taxon>Alphaproteobacteria</taxon>
        <taxon>Rhodobacterales</taxon>
        <taxon>Roseobacteraceae</taxon>
        <taxon>Loktanella</taxon>
    </lineage>
</organism>
<evidence type="ECO:0000313" key="5">
    <source>
        <dbReference type="Proteomes" id="UP000199585"/>
    </source>
</evidence>
<dbReference type="SUPFAM" id="SSF53850">
    <property type="entry name" value="Periplasmic binding protein-like II"/>
    <property type="match status" value="1"/>
</dbReference>
<evidence type="ECO:0000256" key="1">
    <source>
        <dbReference type="ARBA" id="ARBA00004418"/>
    </source>
</evidence>
<dbReference type="EMBL" id="FOCI01000022">
    <property type="protein sequence ID" value="SEN58647.1"/>
    <property type="molecule type" value="Genomic_DNA"/>
</dbReference>
<reference evidence="4 5" key="1">
    <citation type="submission" date="2016-10" db="EMBL/GenBank/DDBJ databases">
        <authorList>
            <person name="de Groot N.N."/>
        </authorList>
    </citation>
    <scope>NUCLEOTIDE SEQUENCE [LARGE SCALE GENOMIC DNA]</scope>
    <source>
        <strain evidence="4 5">DSM 16213</strain>
    </source>
</reference>
<evidence type="ECO:0000256" key="3">
    <source>
        <dbReference type="SAM" id="SignalP"/>
    </source>
</evidence>
<feature type="chain" id="PRO_5011548291" evidence="3">
    <location>
        <begin position="23"/>
        <end position="425"/>
    </location>
</feature>
<dbReference type="Gene3D" id="3.40.190.10">
    <property type="entry name" value="Periplasmic binding protein-like II"/>
    <property type="match status" value="1"/>
</dbReference>
<keyword evidence="5" id="KW-1185">Reference proteome</keyword>
<dbReference type="AlphaFoldDB" id="A0A1H8HRG1"/>
<evidence type="ECO:0000256" key="2">
    <source>
        <dbReference type="ARBA" id="ARBA00008520"/>
    </source>
</evidence>
<keyword evidence="3" id="KW-0732">Signal</keyword>
<dbReference type="Pfam" id="PF01547">
    <property type="entry name" value="SBP_bac_1"/>
    <property type="match status" value="1"/>
</dbReference>
<dbReference type="OrthoDB" id="6416561at2"/>
<accession>A0A1H8HRG1</accession>
<evidence type="ECO:0000313" key="4">
    <source>
        <dbReference type="EMBL" id="SEN58647.1"/>
    </source>
</evidence>
<feature type="signal peptide" evidence="3">
    <location>
        <begin position="1"/>
        <end position="22"/>
    </location>
</feature>
<dbReference type="PANTHER" id="PTHR43649">
    <property type="entry name" value="ARABINOSE-BINDING PROTEIN-RELATED"/>
    <property type="match status" value="1"/>
</dbReference>
<name>A0A1H8HRG1_9RHOB</name>
<dbReference type="STRING" id="245187.SAMN04488003_1228"/>